<protein>
    <recommendedName>
        <fullName evidence="3 11">Shikimate kinase</fullName>
        <shortName evidence="11">SK</shortName>
        <ecNumber evidence="3 11">2.7.1.71</ecNumber>
    </recommendedName>
</protein>
<dbReference type="GO" id="GO:0009073">
    <property type="term" value="P:aromatic amino acid family biosynthetic process"/>
    <property type="evidence" value="ECO:0007669"/>
    <property type="project" value="UniProtKB-KW"/>
</dbReference>
<evidence type="ECO:0000256" key="4">
    <source>
        <dbReference type="ARBA" id="ARBA00022605"/>
    </source>
</evidence>
<reference evidence="12 13" key="1">
    <citation type="submission" date="2015-06" db="EMBL/GenBank/DDBJ databases">
        <title>Marinobacter subterrani, a genetically tractable neutrophilic iron-oxidizing strain isolated from the Soudan Iron Mine.</title>
        <authorList>
            <person name="Bonis B.M."/>
            <person name="Gralnick J.A."/>
        </authorList>
    </citation>
    <scope>NUCLEOTIDE SEQUENCE [LARGE SCALE GENOMIC DNA]</scope>
    <source>
        <strain evidence="12 13">JG233</strain>
    </source>
</reference>
<evidence type="ECO:0000256" key="6">
    <source>
        <dbReference type="ARBA" id="ARBA00022741"/>
    </source>
</evidence>
<comment type="caution">
    <text evidence="11">Lacks conserved residue(s) required for the propagation of feature annotation.</text>
</comment>
<comment type="subcellular location">
    <subcellularLocation>
        <location evidence="11">Cytoplasm</location>
    </subcellularLocation>
</comment>
<dbReference type="EMBL" id="LFBU01000002">
    <property type="protein sequence ID" value="KMQ73601.1"/>
    <property type="molecule type" value="Genomic_DNA"/>
</dbReference>
<dbReference type="OrthoDB" id="9800332at2"/>
<keyword evidence="11" id="KW-0963">Cytoplasm</keyword>
<dbReference type="GO" id="GO:0009423">
    <property type="term" value="P:chorismate biosynthetic process"/>
    <property type="evidence" value="ECO:0007669"/>
    <property type="project" value="UniProtKB-UniRule"/>
</dbReference>
<dbReference type="NCBIfam" id="NF003456">
    <property type="entry name" value="PRK05057.1"/>
    <property type="match status" value="1"/>
</dbReference>
<keyword evidence="13" id="KW-1185">Reference proteome</keyword>
<evidence type="ECO:0000256" key="3">
    <source>
        <dbReference type="ARBA" id="ARBA00012154"/>
    </source>
</evidence>
<dbReference type="GO" id="GO:0005829">
    <property type="term" value="C:cytosol"/>
    <property type="evidence" value="ECO:0007669"/>
    <property type="project" value="TreeGrafter"/>
</dbReference>
<keyword evidence="5 11" id="KW-0808">Transferase</keyword>
<dbReference type="PANTHER" id="PTHR21087">
    <property type="entry name" value="SHIKIMATE KINASE"/>
    <property type="match status" value="1"/>
</dbReference>
<dbReference type="GO" id="GO:0000287">
    <property type="term" value="F:magnesium ion binding"/>
    <property type="evidence" value="ECO:0007669"/>
    <property type="project" value="UniProtKB-UniRule"/>
</dbReference>
<dbReference type="UniPathway" id="UPA00053">
    <property type="reaction ID" value="UER00088"/>
</dbReference>
<dbReference type="PRINTS" id="PR01100">
    <property type="entry name" value="SHIKIMTKNASE"/>
</dbReference>
<evidence type="ECO:0000256" key="8">
    <source>
        <dbReference type="ARBA" id="ARBA00022840"/>
    </source>
</evidence>
<dbReference type="HAMAP" id="MF_00109">
    <property type="entry name" value="Shikimate_kinase"/>
    <property type="match status" value="1"/>
</dbReference>
<dbReference type="RefSeq" id="WP_048497831.1">
    <property type="nucleotide sequence ID" value="NZ_LFBU01000002.1"/>
</dbReference>
<feature type="binding site" evidence="11">
    <location>
        <position position="18"/>
    </location>
    <ligand>
        <name>Mg(2+)</name>
        <dbReference type="ChEBI" id="CHEBI:18420"/>
    </ligand>
</feature>
<evidence type="ECO:0000256" key="2">
    <source>
        <dbReference type="ARBA" id="ARBA00006997"/>
    </source>
</evidence>
<evidence type="ECO:0000256" key="5">
    <source>
        <dbReference type="ARBA" id="ARBA00022679"/>
    </source>
</evidence>
<dbReference type="InterPro" id="IPR027417">
    <property type="entry name" value="P-loop_NTPase"/>
</dbReference>
<evidence type="ECO:0000313" key="13">
    <source>
        <dbReference type="Proteomes" id="UP000036102"/>
    </source>
</evidence>
<evidence type="ECO:0000256" key="10">
    <source>
        <dbReference type="ARBA" id="ARBA00048567"/>
    </source>
</evidence>
<feature type="binding site" evidence="11">
    <location>
        <position position="36"/>
    </location>
    <ligand>
        <name>substrate</name>
    </ligand>
</feature>
<feature type="binding site" evidence="11">
    <location>
        <position position="139"/>
    </location>
    <ligand>
        <name>substrate</name>
    </ligand>
</feature>
<feature type="binding site" evidence="11">
    <location>
        <position position="120"/>
    </location>
    <ligand>
        <name>ATP</name>
        <dbReference type="ChEBI" id="CHEBI:30616"/>
    </ligand>
</feature>
<evidence type="ECO:0000256" key="1">
    <source>
        <dbReference type="ARBA" id="ARBA00004842"/>
    </source>
</evidence>
<evidence type="ECO:0000313" key="12">
    <source>
        <dbReference type="EMBL" id="KMQ73601.1"/>
    </source>
</evidence>
<feature type="binding site" evidence="11">
    <location>
        <begin position="14"/>
        <end position="19"/>
    </location>
    <ligand>
        <name>ATP</name>
        <dbReference type="ChEBI" id="CHEBI:30616"/>
    </ligand>
</feature>
<dbReference type="Proteomes" id="UP000036102">
    <property type="component" value="Unassembled WGS sequence"/>
</dbReference>
<organism evidence="12 13">
    <name type="scientific">Marinobacter subterrani</name>
    <dbReference type="NCBI Taxonomy" id="1658765"/>
    <lineage>
        <taxon>Bacteria</taxon>
        <taxon>Pseudomonadati</taxon>
        <taxon>Pseudomonadota</taxon>
        <taxon>Gammaproteobacteria</taxon>
        <taxon>Pseudomonadales</taxon>
        <taxon>Marinobacteraceae</taxon>
        <taxon>Marinobacter</taxon>
    </lineage>
</organism>
<keyword evidence="6 11" id="KW-0547">Nucleotide-binding</keyword>
<dbReference type="AlphaFoldDB" id="A0A0J7J6R2"/>
<evidence type="ECO:0000256" key="9">
    <source>
        <dbReference type="ARBA" id="ARBA00023141"/>
    </source>
</evidence>
<name>A0A0J7J6R2_9GAMM</name>
<accession>A0A0J7J6R2</accession>
<keyword evidence="7 11" id="KW-0418">Kinase</keyword>
<comment type="catalytic activity">
    <reaction evidence="10 11">
        <text>shikimate + ATP = 3-phosphoshikimate + ADP + H(+)</text>
        <dbReference type="Rhea" id="RHEA:13121"/>
        <dbReference type="ChEBI" id="CHEBI:15378"/>
        <dbReference type="ChEBI" id="CHEBI:30616"/>
        <dbReference type="ChEBI" id="CHEBI:36208"/>
        <dbReference type="ChEBI" id="CHEBI:145989"/>
        <dbReference type="ChEBI" id="CHEBI:456216"/>
        <dbReference type="EC" id="2.7.1.71"/>
    </reaction>
</comment>
<dbReference type="STRING" id="1658765.Msub_20814"/>
<keyword evidence="11" id="KW-0479">Metal-binding</keyword>
<gene>
    <name evidence="11" type="primary">aroK</name>
    <name evidence="12" type="ORF">Msub_20814</name>
</gene>
<comment type="pathway">
    <text evidence="1 11">Metabolic intermediate biosynthesis; chorismate biosynthesis; chorismate from D-erythrose 4-phosphate and phosphoenolpyruvate: step 5/7.</text>
</comment>
<comment type="function">
    <text evidence="11">Catalyzes the specific phosphorylation of the 3-hydroxyl group of shikimic acid using ATP as a cosubstrate.</text>
</comment>
<proteinExistence type="inferred from homology"/>
<comment type="cofactor">
    <cofactor evidence="11">
        <name>Mg(2+)</name>
        <dbReference type="ChEBI" id="CHEBI:18420"/>
    </cofactor>
    <text evidence="11">Binds 1 Mg(2+) ion per subunit.</text>
</comment>
<dbReference type="GO" id="GO:0004765">
    <property type="term" value="F:shikimate kinase activity"/>
    <property type="evidence" value="ECO:0007669"/>
    <property type="project" value="UniProtKB-UniRule"/>
</dbReference>
<dbReference type="InterPro" id="IPR031322">
    <property type="entry name" value="Shikimate/glucono_kinase"/>
</dbReference>
<keyword evidence="4 11" id="KW-0028">Amino-acid biosynthesis</keyword>
<evidence type="ECO:0000256" key="11">
    <source>
        <dbReference type="HAMAP-Rule" id="MF_00109"/>
    </source>
</evidence>
<comment type="subunit">
    <text evidence="11">Monomer.</text>
</comment>
<evidence type="ECO:0000256" key="7">
    <source>
        <dbReference type="ARBA" id="ARBA00022777"/>
    </source>
</evidence>
<dbReference type="PANTHER" id="PTHR21087:SF16">
    <property type="entry name" value="SHIKIMATE KINASE 1, CHLOROPLASTIC"/>
    <property type="match status" value="1"/>
</dbReference>
<comment type="similarity">
    <text evidence="2 11">Belongs to the shikimate kinase family.</text>
</comment>
<dbReference type="InterPro" id="IPR000623">
    <property type="entry name" value="Shikimate_kinase/TSH1"/>
</dbReference>
<keyword evidence="8 11" id="KW-0067">ATP-binding</keyword>
<dbReference type="Gene3D" id="3.40.50.300">
    <property type="entry name" value="P-loop containing nucleotide triphosphate hydrolases"/>
    <property type="match status" value="1"/>
</dbReference>
<dbReference type="GO" id="GO:0005524">
    <property type="term" value="F:ATP binding"/>
    <property type="evidence" value="ECO:0007669"/>
    <property type="project" value="UniProtKB-UniRule"/>
</dbReference>
<dbReference type="SUPFAM" id="SSF52540">
    <property type="entry name" value="P-loop containing nucleoside triphosphate hydrolases"/>
    <property type="match status" value="1"/>
</dbReference>
<dbReference type="Pfam" id="PF01202">
    <property type="entry name" value="SKI"/>
    <property type="match status" value="1"/>
</dbReference>
<dbReference type="PATRIC" id="fig|1658765.3.peg.4078"/>
<dbReference type="CDD" id="cd00464">
    <property type="entry name" value="SK"/>
    <property type="match status" value="1"/>
</dbReference>
<feature type="binding site" evidence="11">
    <location>
        <position position="82"/>
    </location>
    <ligand>
        <name>substrate</name>
    </ligand>
</feature>
<dbReference type="PROSITE" id="PS01128">
    <property type="entry name" value="SHIKIMATE_KINASE"/>
    <property type="match status" value="1"/>
</dbReference>
<comment type="caution">
    <text evidence="12">The sequence shown here is derived from an EMBL/GenBank/DDBJ whole genome shotgun (WGS) entry which is preliminary data.</text>
</comment>
<dbReference type="GO" id="GO:0008652">
    <property type="term" value="P:amino acid biosynthetic process"/>
    <property type="evidence" value="ECO:0007669"/>
    <property type="project" value="UniProtKB-KW"/>
</dbReference>
<sequence length="188" mass="21646">MSLPKRVVLVGPMGAGKSTIGRMLAKELGYRFLDSDRIIEQRCGANIPWIFDVEGEDGFRQRETAMLDELSNEDGTVLATGGGAVMRPENHPLLKKDSMVIYLKTSIEQQVERTRKDRNRPLLQNDDPEAVLRNLFSIRDPLYSRLADIIMYTDRKSPRLVVRQLVNRLNPRTPRHKRQIRKEGRNHV</sequence>
<dbReference type="EC" id="2.7.1.71" evidence="3 11"/>
<feature type="binding site" evidence="11">
    <location>
        <position position="60"/>
    </location>
    <ligand>
        <name>substrate</name>
    </ligand>
</feature>
<keyword evidence="9 11" id="KW-0057">Aromatic amino acid biosynthesis</keyword>
<keyword evidence="11" id="KW-0460">Magnesium</keyword>
<dbReference type="InterPro" id="IPR023000">
    <property type="entry name" value="Shikimate_kinase_CS"/>
</dbReference>